<dbReference type="Proteomes" id="UP000653730">
    <property type="component" value="Unassembled WGS sequence"/>
</dbReference>
<dbReference type="Pfam" id="PF01944">
    <property type="entry name" value="SpoIIM"/>
    <property type="match status" value="1"/>
</dbReference>
<feature type="transmembrane region" description="Helical" evidence="1">
    <location>
        <begin position="215"/>
        <end position="242"/>
    </location>
</feature>
<name>A0A926JSB7_9FLAO</name>
<dbReference type="RefSeq" id="WP_187965720.1">
    <property type="nucleotide sequence ID" value="NZ_JACVDC010000031.1"/>
</dbReference>
<gene>
    <name evidence="2" type="ORF">IBL28_11380</name>
</gene>
<evidence type="ECO:0000256" key="1">
    <source>
        <dbReference type="SAM" id="Phobius"/>
    </source>
</evidence>
<dbReference type="PANTHER" id="PTHR35337:SF1">
    <property type="entry name" value="SLR1478 PROTEIN"/>
    <property type="match status" value="1"/>
</dbReference>
<keyword evidence="1" id="KW-1133">Transmembrane helix</keyword>
<reference evidence="2 3" key="1">
    <citation type="submission" date="2020-09" db="EMBL/GenBank/DDBJ databases">
        <title>Sinomicrobium weinanense sp. nov., a halophilic bacteria isolated from saline-alkali soil.</title>
        <authorList>
            <person name="Wu P."/>
            <person name="Ren H."/>
            <person name="Mei Y."/>
            <person name="Liang Y."/>
            <person name="Chen Z."/>
        </authorList>
    </citation>
    <scope>NUCLEOTIDE SEQUENCE [LARGE SCALE GENOMIC DNA]</scope>
    <source>
        <strain evidence="2 3">FJxs</strain>
    </source>
</reference>
<keyword evidence="1" id="KW-0812">Transmembrane</keyword>
<accession>A0A926JSB7</accession>
<evidence type="ECO:0000313" key="3">
    <source>
        <dbReference type="Proteomes" id="UP000653730"/>
    </source>
</evidence>
<evidence type="ECO:0000313" key="2">
    <source>
        <dbReference type="EMBL" id="MBC9796573.1"/>
    </source>
</evidence>
<keyword evidence="3" id="KW-1185">Reference proteome</keyword>
<feature type="transmembrane region" description="Helical" evidence="1">
    <location>
        <begin position="290"/>
        <end position="309"/>
    </location>
</feature>
<organism evidence="2 3">
    <name type="scientific">Sinomicrobium weinanense</name>
    <dbReference type="NCBI Taxonomy" id="2842200"/>
    <lineage>
        <taxon>Bacteria</taxon>
        <taxon>Pseudomonadati</taxon>
        <taxon>Bacteroidota</taxon>
        <taxon>Flavobacteriia</taxon>
        <taxon>Flavobacteriales</taxon>
        <taxon>Flavobacteriaceae</taxon>
        <taxon>Sinomicrobium</taxon>
    </lineage>
</organism>
<feature type="transmembrane region" description="Helical" evidence="1">
    <location>
        <begin position="99"/>
        <end position="120"/>
    </location>
</feature>
<sequence>MREVAFIKQNKEKWLNFEKAIFNQRFKNPDELATLYIHIVNDLSYAQTYYPKSKVIAYLNQLAARAFQKIYKTRRQETNRFLYFFRTEIPMVVYQYRRYFAYAFILFFAFVAIGAVSAAYDDTFVRLILGDHYVNMTLENIENGDPVAVYKSGSNWGSFVGITINNIYVGIRAFVYGIFGGLGTGWILLHNGIMLGAFQYMFQAEGVLWESVRGIWIHGAMEIFAIVVTGAAGLILGAGILFPATYSRSVSFKMAFKDGVKILISTFPFFVCAGFLEGFVTRYSGAMPNSLSVAIILVTLGIITFYYIFYPYIVNKKMTLHTYDSTL</sequence>
<protein>
    <submittedName>
        <fullName evidence="2">Stage II sporulation protein M</fullName>
    </submittedName>
</protein>
<dbReference type="PANTHER" id="PTHR35337">
    <property type="entry name" value="SLR1478 PROTEIN"/>
    <property type="match status" value="1"/>
</dbReference>
<comment type="caution">
    <text evidence="2">The sequence shown here is derived from an EMBL/GenBank/DDBJ whole genome shotgun (WGS) entry which is preliminary data.</text>
</comment>
<dbReference type="AlphaFoldDB" id="A0A926JSB7"/>
<feature type="transmembrane region" description="Helical" evidence="1">
    <location>
        <begin position="186"/>
        <end position="203"/>
    </location>
</feature>
<proteinExistence type="predicted"/>
<dbReference type="EMBL" id="JACVDC010000031">
    <property type="protein sequence ID" value="MBC9796573.1"/>
    <property type="molecule type" value="Genomic_DNA"/>
</dbReference>
<feature type="transmembrane region" description="Helical" evidence="1">
    <location>
        <begin position="156"/>
        <end position="179"/>
    </location>
</feature>
<feature type="transmembrane region" description="Helical" evidence="1">
    <location>
        <begin position="262"/>
        <end position="284"/>
    </location>
</feature>
<dbReference type="InterPro" id="IPR002798">
    <property type="entry name" value="SpoIIM-like"/>
</dbReference>
<keyword evidence="1" id="KW-0472">Membrane</keyword>